<dbReference type="InterPro" id="IPR025383">
    <property type="entry name" value="MrpA_C/MbhD"/>
</dbReference>
<dbReference type="InterPro" id="IPR050622">
    <property type="entry name" value="CPA3_antiporter_subunitB"/>
</dbReference>
<comment type="caution">
    <text evidence="10">The sequence shown here is derived from an EMBL/GenBank/DDBJ whole genome shotgun (WGS) entry which is preliminary data.</text>
</comment>
<organism evidence="10 11">
    <name type="scientific">Caldovatus sediminis</name>
    <dbReference type="NCBI Taxonomy" id="2041189"/>
    <lineage>
        <taxon>Bacteria</taxon>
        <taxon>Pseudomonadati</taxon>
        <taxon>Pseudomonadota</taxon>
        <taxon>Alphaproteobacteria</taxon>
        <taxon>Acetobacterales</taxon>
        <taxon>Roseomonadaceae</taxon>
        <taxon>Caldovatus</taxon>
    </lineage>
</organism>
<feature type="transmembrane region" description="Helical" evidence="7">
    <location>
        <begin position="254"/>
        <end position="278"/>
    </location>
</feature>
<keyword evidence="6 7" id="KW-0472">Membrane</keyword>
<dbReference type="Proteomes" id="UP000597507">
    <property type="component" value="Unassembled WGS sequence"/>
</dbReference>
<proteinExistence type="inferred from homology"/>
<evidence type="ECO:0000256" key="5">
    <source>
        <dbReference type="ARBA" id="ARBA00022989"/>
    </source>
</evidence>
<dbReference type="Pfam" id="PF13244">
    <property type="entry name" value="MbhD"/>
    <property type="match status" value="1"/>
</dbReference>
<dbReference type="RefSeq" id="WP_229678048.1">
    <property type="nucleotide sequence ID" value="NZ_BMKS01000009.1"/>
</dbReference>
<sequence length="317" mass="31678">MNGAWLLLDLVLVPMILAAALCAVGARAQFTGIVFYIVYGLLLALAWVRLGAENVALAEAAIGAGLTGVLLLGALARLPAAAPAEPGADGSPGTALRLAAAILCAALALGLGAAVLALPEPAPGLADVAAAHLPATGLGNPVTAVLLVWRGYDTLLEVVVLLLALLGVWSLTPDPLWGGVPGPRHRTRPEGVLVFLGRVLPPAGLLVGAHVFWAGADRPGGAFQAGTILAAVWLLAIMAGLTDAPAVRGLALRLVLVGGPAVFLGVGLAGLATAGAFLGYPPDFVKPLVVLVEAALTLSIAVTLGLLVAGAPERPPR</sequence>
<comment type="subcellular location">
    <subcellularLocation>
        <location evidence="1">Cell membrane</location>
        <topology evidence="1">Multi-pass membrane protein</topology>
    </subcellularLocation>
</comment>
<keyword evidence="11" id="KW-1185">Reference proteome</keyword>
<dbReference type="GO" id="GO:0005886">
    <property type="term" value="C:plasma membrane"/>
    <property type="evidence" value="ECO:0007669"/>
    <property type="project" value="UniProtKB-SubCell"/>
</dbReference>
<gene>
    <name evidence="10" type="ORF">GCM10010964_29820</name>
</gene>
<reference evidence="10 11" key="1">
    <citation type="journal article" date="2014" name="Int. J. Syst. Evol. Microbiol.">
        <title>Complete genome sequence of Corynebacterium casei LMG S-19264T (=DSM 44701T), isolated from a smear-ripened cheese.</title>
        <authorList>
            <consortium name="US DOE Joint Genome Institute (JGI-PGF)"/>
            <person name="Walter F."/>
            <person name="Albersmeier A."/>
            <person name="Kalinowski J."/>
            <person name="Ruckert C."/>
        </authorList>
    </citation>
    <scope>NUCLEOTIDE SEQUENCE [LARGE SCALE GENOMIC DNA]</scope>
    <source>
        <strain evidence="10 11">CGMCC 1.16330</strain>
    </source>
</reference>
<evidence type="ECO:0000256" key="3">
    <source>
        <dbReference type="ARBA" id="ARBA00022475"/>
    </source>
</evidence>
<feature type="transmembrane region" description="Helical" evidence="7">
    <location>
        <begin position="192"/>
        <end position="216"/>
    </location>
</feature>
<evidence type="ECO:0000313" key="11">
    <source>
        <dbReference type="Proteomes" id="UP000597507"/>
    </source>
</evidence>
<dbReference type="EMBL" id="BMKS01000009">
    <property type="protein sequence ID" value="GGG40269.1"/>
    <property type="molecule type" value="Genomic_DNA"/>
</dbReference>
<dbReference type="Pfam" id="PF04039">
    <property type="entry name" value="MnhB"/>
    <property type="match status" value="1"/>
</dbReference>
<keyword evidence="5 7" id="KW-1133">Transmembrane helix</keyword>
<evidence type="ECO:0000256" key="7">
    <source>
        <dbReference type="SAM" id="Phobius"/>
    </source>
</evidence>
<feature type="domain" description="Na+/H+ antiporter MnhB subunit-related protein" evidence="8">
    <location>
        <begin position="195"/>
        <end position="310"/>
    </location>
</feature>
<feature type="transmembrane region" description="Helical" evidence="7">
    <location>
        <begin position="28"/>
        <end position="48"/>
    </location>
</feature>
<feature type="domain" description="MrpA C-terminal/MbhD" evidence="9">
    <location>
        <begin position="15"/>
        <end position="79"/>
    </location>
</feature>
<name>A0A8J2ZD76_9PROT</name>
<feature type="transmembrane region" description="Helical" evidence="7">
    <location>
        <begin position="96"/>
        <end position="118"/>
    </location>
</feature>
<dbReference type="InterPro" id="IPR007182">
    <property type="entry name" value="MnhB"/>
</dbReference>
<evidence type="ECO:0000259" key="9">
    <source>
        <dbReference type="Pfam" id="PF13244"/>
    </source>
</evidence>
<feature type="transmembrane region" description="Helical" evidence="7">
    <location>
        <begin position="290"/>
        <end position="311"/>
    </location>
</feature>
<dbReference type="PANTHER" id="PTHR33932:SF4">
    <property type="entry name" value="NA(+)_H(+) ANTIPORTER SUBUNIT B"/>
    <property type="match status" value="1"/>
</dbReference>
<evidence type="ECO:0000313" key="10">
    <source>
        <dbReference type="EMBL" id="GGG40269.1"/>
    </source>
</evidence>
<evidence type="ECO:0000259" key="8">
    <source>
        <dbReference type="Pfam" id="PF04039"/>
    </source>
</evidence>
<keyword evidence="3" id="KW-1003">Cell membrane</keyword>
<feature type="transmembrane region" description="Helical" evidence="7">
    <location>
        <begin position="222"/>
        <end position="242"/>
    </location>
</feature>
<dbReference type="PANTHER" id="PTHR33932">
    <property type="entry name" value="NA(+)/H(+) ANTIPORTER SUBUNIT B"/>
    <property type="match status" value="1"/>
</dbReference>
<feature type="transmembrane region" description="Helical" evidence="7">
    <location>
        <begin position="55"/>
        <end position="76"/>
    </location>
</feature>
<evidence type="ECO:0000256" key="4">
    <source>
        <dbReference type="ARBA" id="ARBA00022692"/>
    </source>
</evidence>
<dbReference type="AlphaFoldDB" id="A0A8J2ZD76"/>
<keyword evidence="4 7" id="KW-0812">Transmembrane</keyword>
<evidence type="ECO:0000256" key="1">
    <source>
        <dbReference type="ARBA" id="ARBA00004651"/>
    </source>
</evidence>
<accession>A0A8J2ZD76</accession>
<evidence type="ECO:0000256" key="2">
    <source>
        <dbReference type="ARBA" id="ARBA00009425"/>
    </source>
</evidence>
<feature type="transmembrane region" description="Helical" evidence="7">
    <location>
        <begin position="155"/>
        <end position="172"/>
    </location>
</feature>
<evidence type="ECO:0000256" key="6">
    <source>
        <dbReference type="ARBA" id="ARBA00023136"/>
    </source>
</evidence>
<comment type="similarity">
    <text evidence="2">Belongs to the CPA3 antiporters (TC 2.A.63) subunit B family.</text>
</comment>
<protein>
    <submittedName>
        <fullName evidence="10">Sodium:proton antiporter</fullName>
    </submittedName>
</protein>